<keyword evidence="2" id="KW-0808">Transferase</keyword>
<dbReference type="PANTHER" id="PTHR11012">
    <property type="entry name" value="PROTEIN KINASE-LIKE DOMAIN-CONTAINING"/>
    <property type="match status" value="1"/>
</dbReference>
<accession>A0A512NG97</accession>
<evidence type="ECO:0000313" key="3">
    <source>
        <dbReference type="Proteomes" id="UP000321058"/>
    </source>
</evidence>
<dbReference type="GO" id="GO:0016740">
    <property type="term" value="F:transferase activity"/>
    <property type="evidence" value="ECO:0007669"/>
    <property type="project" value="UniProtKB-KW"/>
</dbReference>
<comment type="caution">
    <text evidence="2">The sequence shown here is derived from an EMBL/GenBank/DDBJ whole genome shotgun (WGS) entry which is preliminary data.</text>
</comment>
<name>A0A512NG97_9HYPH</name>
<protein>
    <submittedName>
        <fullName evidence="2">Aminoglycoside phosphotransferase</fullName>
    </submittedName>
</protein>
<dbReference type="Proteomes" id="UP000321058">
    <property type="component" value="Unassembled WGS sequence"/>
</dbReference>
<dbReference type="EMBL" id="BKAJ01000090">
    <property type="protein sequence ID" value="GEP57964.1"/>
    <property type="molecule type" value="Genomic_DNA"/>
</dbReference>
<dbReference type="AlphaFoldDB" id="A0A512NG97"/>
<dbReference type="InterPro" id="IPR004119">
    <property type="entry name" value="EcKL"/>
</dbReference>
<dbReference type="InterPro" id="IPR015897">
    <property type="entry name" value="CHK_kinase-like"/>
</dbReference>
<evidence type="ECO:0000313" key="2">
    <source>
        <dbReference type="EMBL" id="GEP57964.1"/>
    </source>
</evidence>
<dbReference type="Pfam" id="PF02958">
    <property type="entry name" value="EcKL"/>
    <property type="match status" value="1"/>
</dbReference>
<proteinExistence type="predicted"/>
<keyword evidence="3" id="KW-1185">Reference proteome</keyword>
<reference evidence="2 3" key="1">
    <citation type="submission" date="2019-07" db="EMBL/GenBank/DDBJ databases">
        <title>Whole genome shotgun sequence of Reyranella soli NBRC 108950.</title>
        <authorList>
            <person name="Hosoyama A."/>
            <person name="Uohara A."/>
            <person name="Ohji S."/>
            <person name="Ichikawa N."/>
        </authorList>
    </citation>
    <scope>NUCLEOTIDE SEQUENCE [LARGE SCALE GENOMIC DNA]</scope>
    <source>
        <strain evidence="2 3">NBRC 108950</strain>
    </source>
</reference>
<dbReference type="PANTHER" id="PTHR11012:SF30">
    <property type="entry name" value="PROTEIN KINASE-LIKE DOMAIN-CONTAINING"/>
    <property type="match status" value="1"/>
</dbReference>
<organism evidence="2 3">
    <name type="scientific">Reyranella soli</name>
    <dbReference type="NCBI Taxonomy" id="1230389"/>
    <lineage>
        <taxon>Bacteria</taxon>
        <taxon>Pseudomonadati</taxon>
        <taxon>Pseudomonadota</taxon>
        <taxon>Alphaproteobacteria</taxon>
        <taxon>Hyphomicrobiales</taxon>
        <taxon>Reyranellaceae</taxon>
        <taxon>Reyranella</taxon>
    </lineage>
</organism>
<gene>
    <name evidence="2" type="ORF">RSO01_51300</name>
</gene>
<dbReference type="SUPFAM" id="SSF56112">
    <property type="entry name" value="Protein kinase-like (PK-like)"/>
    <property type="match status" value="1"/>
</dbReference>
<dbReference type="Gene3D" id="3.90.1200.10">
    <property type="match status" value="1"/>
</dbReference>
<feature type="domain" description="CHK kinase-like" evidence="1">
    <location>
        <begin position="94"/>
        <end position="274"/>
    </location>
</feature>
<sequence length="330" mass="38188">MGDGRVVSVEAEAPRDQLVSRIVRLQLTYEGAADAAPRSLILKIALPGRASDGPFVQGEREVAFYAKAALATPAGLVPRCFDSAWEPESRQWHLLLEDLTDTHEIATQWPLPPDEALCRRMVQTLARFHAAWWDHPWLGREIGTRVDAETVRQTMQQYAGAYERFADHLGDRLSRERRQLYDRFFASAHRVQARVLTWRNVTLVHGDAHVWNCFVPKDGSDDLRYFDWDTWRIGLGTGDLAYMIATHWYPERRRQFERPLLDHYHRALLAHGVQDYDRAALAEDYRRSVLMQLLLPPLQWSVGIPPWVWWHHIERITAAVDDLDCRPLLG</sequence>
<dbReference type="SMART" id="SM00587">
    <property type="entry name" value="CHK"/>
    <property type="match status" value="1"/>
</dbReference>
<dbReference type="InterPro" id="IPR011009">
    <property type="entry name" value="Kinase-like_dom_sf"/>
</dbReference>
<evidence type="ECO:0000259" key="1">
    <source>
        <dbReference type="SMART" id="SM00587"/>
    </source>
</evidence>